<dbReference type="InterPro" id="IPR043502">
    <property type="entry name" value="DNA/RNA_pol_sf"/>
</dbReference>
<feature type="domain" description="Reverse transcriptase" evidence="1">
    <location>
        <begin position="76"/>
        <end position="161"/>
    </location>
</feature>
<dbReference type="InterPro" id="IPR000477">
    <property type="entry name" value="RT_dom"/>
</dbReference>
<dbReference type="Pfam" id="PF00078">
    <property type="entry name" value="RVT_1"/>
    <property type="match status" value="1"/>
</dbReference>
<dbReference type="PANTHER" id="PTHR34047">
    <property type="entry name" value="NUCLEAR INTRON MATURASE 1, MITOCHONDRIAL-RELATED"/>
    <property type="match status" value="1"/>
</dbReference>
<dbReference type="AlphaFoldDB" id="A0A8A7K7F9"/>
<evidence type="ECO:0000313" key="2">
    <source>
        <dbReference type="EMBL" id="QTL97361.1"/>
    </source>
</evidence>
<dbReference type="PANTHER" id="PTHR34047:SF8">
    <property type="entry name" value="PROTEIN YKFC"/>
    <property type="match status" value="1"/>
</dbReference>
<sequence length="169" mass="19953">MTEKKRTYYTLKDKILRKRSMKIAEHEVFINKGSAGVDGVTVEEFRNNYKMNMLELRRQFMEDRYEAPPVLRAMLPKGDGRERPLGIPTVKDRIAQATVKRIMEQIFEKIFCDCSYGFRPGRSQIDAINKIEEYKEQGYKWVLDADIKGYFDNIDHNLLMEFIISNLGW</sequence>
<name>A0A8A7K7F9_9FIRM</name>
<dbReference type="InterPro" id="IPR051083">
    <property type="entry name" value="GrpII_Intron_Splice-Mob/Def"/>
</dbReference>
<protein>
    <recommendedName>
        <fullName evidence="1">Reverse transcriptase domain-containing protein</fullName>
    </recommendedName>
</protein>
<accession>A0A8A7K7F9</accession>
<evidence type="ECO:0000313" key="3">
    <source>
        <dbReference type="Proteomes" id="UP000665020"/>
    </source>
</evidence>
<dbReference type="EMBL" id="CP046640">
    <property type="protein sequence ID" value="QTL97361.1"/>
    <property type="molecule type" value="Genomic_DNA"/>
</dbReference>
<evidence type="ECO:0000259" key="1">
    <source>
        <dbReference type="Pfam" id="PF00078"/>
    </source>
</evidence>
<proteinExistence type="predicted"/>
<reference evidence="2" key="1">
    <citation type="submission" date="2019-12" db="EMBL/GenBank/DDBJ databases">
        <authorList>
            <person name="zhang j."/>
            <person name="sun C.M."/>
        </authorList>
    </citation>
    <scope>NUCLEOTIDE SEQUENCE</scope>
    <source>
        <strain evidence="2">NS-1</strain>
    </source>
</reference>
<keyword evidence="3" id="KW-1185">Reference proteome</keyword>
<organism evidence="2 3">
    <name type="scientific">Iocasia fonsfrigidae</name>
    <dbReference type="NCBI Taxonomy" id="2682810"/>
    <lineage>
        <taxon>Bacteria</taxon>
        <taxon>Bacillati</taxon>
        <taxon>Bacillota</taxon>
        <taxon>Clostridia</taxon>
        <taxon>Halanaerobiales</taxon>
        <taxon>Halanaerobiaceae</taxon>
        <taxon>Iocasia</taxon>
    </lineage>
</organism>
<dbReference type="KEGG" id="ifn:GM661_04845"/>
<gene>
    <name evidence="2" type="ORF">GM661_04845</name>
</gene>
<dbReference type="SUPFAM" id="SSF56672">
    <property type="entry name" value="DNA/RNA polymerases"/>
    <property type="match status" value="1"/>
</dbReference>
<dbReference type="CDD" id="cd01651">
    <property type="entry name" value="RT_G2_intron"/>
    <property type="match status" value="1"/>
</dbReference>
<dbReference type="Proteomes" id="UP000665020">
    <property type="component" value="Chromosome"/>
</dbReference>